<keyword evidence="3" id="KW-0645">Protease</keyword>
<feature type="domain" description="Cytosol aminopeptidase" evidence="9">
    <location>
        <begin position="36"/>
        <end position="165"/>
    </location>
</feature>
<dbReference type="InterPro" id="IPR011356">
    <property type="entry name" value="Leucine_aapep/pepB"/>
</dbReference>
<evidence type="ECO:0000256" key="6">
    <source>
        <dbReference type="ARBA" id="ARBA00049972"/>
    </source>
</evidence>
<dbReference type="SUPFAM" id="SSF53187">
    <property type="entry name" value="Zn-dependent exopeptidases"/>
    <property type="match status" value="1"/>
</dbReference>
<evidence type="ECO:0000313" key="11">
    <source>
        <dbReference type="Proteomes" id="UP001212821"/>
    </source>
</evidence>
<organism evidence="10 11">
    <name type="scientific">Kitasatospora cathayae</name>
    <dbReference type="NCBI Taxonomy" id="3004092"/>
    <lineage>
        <taxon>Bacteria</taxon>
        <taxon>Bacillati</taxon>
        <taxon>Actinomycetota</taxon>
        <taxon>Actinomycetes</taxon>
        <taxon>Kitasatosporales</taxon>
        <taxon>Streptomycetaceae</taxon>
        <taxon>Kitasatospora</taxon>
    </lineage>
</organism>
<dbReference type="Gene3D" id="3.40.630.10">
    <property type="entry name" value="Zn peptidases"/>
    <property type="match status" value="1"/>
</dbReference>
<evidence type="ECO:0000256" key="7">
    <source>
        <dbReference type="ARBA" id="ARBA00050021"/>
    </source>
</evidence>
<keyword evidence="11" id="KW-1185">Reference proteome</keyword>
<evidence type="ECO:0000256" key="8">
    <source>
        <dbReference type="ARBA" id="ARBA00050061"/>
    </source>
</evidence>
<dbReference type="PANTHER" id="PTHR11963">
    <property type="entry name" value="LEUCINE AMINOPEPTIDASE-RELATED"/>
    <property type="match status" value="1"/>
</dbReference>
<comment type="similarity">
    <text evidence="1">Belongs to the peptidase M17 family.</text>
</comment>
<evidence type="ECO:0000256" key="1">
    <source>
        <dbReference type="ARBA" id="ARBA00009528"/>
    </source>
</evidence>
<dbReference type="Proteomes" id="UP001212821">
    <property type="component" value="Chromosome"/>
</dbReference>
<gene>
    <name evidence="10" type="ORF">O1G21_05890</name>
</gene>
<sequence>MLLALRLRMREPDGPAAAARGRSGAWPLLVAAGLAAETGPQAITDTATLTGAAAIALGRRVAAVMGTDDALIDRLRAAATRAGEPLWPLPLPDAYRPRLRSRIADLVDYTLGTRHGTALLAGHFLREFVPPDIPWAHLDIQGTALSDTDDAEWPAGATGFGVRALAELVTASRTERSSMPGTAGQP</sequence>
<dbReference type="Pfam" id="PF00883">
    <property type="entry name" value="Peptidase_M17"/>
    <property type="match status" value="1"/>
</dbReference>
<evidence type="ECO:0000259" key="9">
    <source>
        <dbReference type="Pfam" id="PF00883"/>
    </source>
</evidence>
<keyword evidence="4" id="KW-0378">Hydrolase</keyword>
<comment type="function">
    <text evidence="6">Presumably involved in the processing and regular turnover of intracellular proteins. Catalyzes the removal of unsubstituted N-terminal amino acids from various peptides.</text>
</comment>
<dbReference type="PANTHER" id="PTHR11963:SF23">
    <property type="entry name" value="CYTOSOL AMINOPEPTIDASE"/>
    <property type="match status" value="1"/>
</dbReference>
<protein>
    <recommendedName>
        <fullName evidence="7">Probable cytosol aminopeptidase</fullName>
    </recommendedName>
    <alternativeName>
        <fullName evidence="8">Leucine aminopeptidase</fullName>
    </alternativeName>
    <alternativeName>
        <fullName evidence="5">Leucyl aminopeptidase</fullName>
    </alternativeName>
</protein>
<dbReference type="InterPro" id="IPR000819">
    <property type="entry name" value="Peptidase_M17_C"/>
</dbReference>
<evidence type="ECO:0000256" key="2">
    <source>
        <dbReference type="ARBA" id="ARBA00022438"/>
    </source>
</evidence>
<keyword evidence="2" id="KW-0031">Aminopeptidase</keyword>
<dbReference type="EMBL" id="CP115450">
    <property type="protein sequence ID" value="WBP85433.1"/>
    <property type="molecule type" value="Genomic_DNA"/>
</dbReference>
<evidence type="ECO:0000313" key="10">
    <source>
        <dbReference type="EMBL" id="WBP85433.1"/>
    </source>
</evidence>
<reference evidence="11" key="1">
    <citation type="submission" date="2022-12" db="EMBL/GenBank/DDBJ databases">
        <authorList>
            <person name="Mo P."/>
        </authorList>
    </citation>
    <scope>NUCLEOTIDE SEQUENCE [LARGE SCALE GENOMIC DNA]</scope>
    <source>
        <strain evidence="11">HUAS 3-15</strain>
    </source>
</reference>
<name>A0ABY7PYC5_9ACTN</name>
<dbReference type="RefSeq" id="WP_270141391.1">
    <property type="nucleotide sequence ID" value="NZ_CP115450.1"/>
</dbReference>
<evidence type="ECO:0000256" key="4">
    <source>
        <dbReference type="ARBA" id="ARBA00022801"/>
    </source>
</evidence>
<accession>A0ABY7PYC5</accession>
<proteinExistence type="inferred from homology"/>
<evidence type="ECO:0000256" key="3">
    <source>
        <dbReference type="ARBA" id="ARBA00022670"/>
    </source>
</evidence>
<evidence type="ECO:0000256" key="5">
    <source>
        <dbReference type="ARBA" id="ARBA00033172"/>
    </source>
</evidence>